<sequence length="577" mass="56517">MEQIRHRGRRVRRAALGAAAVLAGLALAAAPALGVPEPAGPAPAASAPPAAAVDIALRLDGGDLAIEAHGSAPDGGGAPLTGAAAPAAVPEDPAYAFLGRAGDPVWLLPAGGGTGALAWDTTAIPPGTLDGDAVELRLVDVRGPGAFTAFSPERTVAEPGPSPEPDAAPAAEDASGGPAVVLSSTADAHRAHRLPVAERAPTVWAFDRPGDYQVTLAATGALADGGTAAAEATYDVRIGAQAAPEDEPGPGGAAPDPGDAPAPSAGADPQAAPVRSAPRPAAAQTEAATGGTAQTTSEDTVVLDRGHVDVAALVEGGALSIQVKDGTQGGEIWRPLSDVVFHVRPEAQIEVPDGADFAFLGEPGAASWMLPQTQDSALLWPGWNTEEIGADALDGGVNWTLTGVEGPGDFALFINGSFGAPEVLFDSSDGLPDAFDIPLGTHAHGNWAFSEQGVYRLSFTMSGTLPSGQPTQSEGTLSLAVGDVDPGTVDPGAGGGAGDGGGGDGGQQGDQSAGGAADDGAGGSLPLTGTGIAVGLTALGLVLAVGGAVLLLVVRRRRSTAAHAAGSAPASPNGPAE</sequence>
<evidence type="ECO:0000256" key="5">
    <source>
        <dbReference type="SAM" id="MobiDB-lite"/>
    </source>
</evidence>
<reference evidence="9 10" key="1">
    <citation type="submission" date="2018-03" db="EMBL/GenBank/DDBJ databases">
        <title>Genomic Encyclopedia of Archaeal and Bacterial Type Strains, Phase II (KMG-II): from individual species to whole genera.</title>
        <authorList>
            <person name="Goeker M."/>
        </authorList>
    </citation>
    <scope>NUCLEOTIDE SEQUENCE [LARGE SCALE GENOMIC DNA]</scope>
    <source>
        <strain evidence="9 10">DSM 45601</strain>
    </source>
</reference>
<evidence type="ECO:0000259" key="8">
    <source>
        <dbReference type="PROSITE" id="PS50847"/>
    </source>
</evidence>
<feature type="domain" description="Gram-positive cocci surface proteins LPxTG" evidence="8">
    <location>
        <begin position="525"/>
        <end position="563"/>
    </location>
</feature>
<evidence type="ECO:0000313" key="10">
    <source>
        <dbReference type="Proteomes" id="UP000237846"/>
    </source>
</evidence>
<comment type="caution">
    <text evidence="9">The sequence shown here is derived from an EMBL/GenBank/DDBJ whole genome shotgun (WGS) entry which is preliminary data.</text>
</comment>
<protein>
    <submittedName>
        <fullName evidence="9">Putative ABC transporter-associated repeat protein</fullName>
    </submittedName>
</protein>
<evidence type="ECO:0000256" key="7">
    <source>
        <dbReference type="SAM" id="SignalP"/>
    </source>
</evidence>
<dbReference type="PROSITE" id="PS50847">
    <property type="entry name" value="GRAM_POS_ANCHORING"/>
    <property type="match status" value="1"/>
</dbReference>
<feature type="compositionally biased region" description="Polar residues" evidence="5">
    <location>
        <begin position="465"/>
        <end position="476"/>
    </location>
</feature>
<feature type="transmembrane region" description="Helical" evidence="6">
    <location>
        <begin position="532"/>
        <end position="554"/>
    </location>
</feature>
<dbReference type="PROSITE" id="PS51318">
    <property type="entry name" value="TAT"/>
    <property type="match status" value="1"/>
</dbReference>
<dbReference type="AlphaFoldDB" id="A0A2T0Q2J9"/>
<feature type="compositionally biased region" description="Gly residues" evidence="5">
    <location>
        <begin position="492"/>
        <end position="508"/>
    </location>
</feature>
<keyword evidence="6" id="KW-0472">Membrane</keyword>
<keyword evidence="1" id="KW-0134">Cell wall</keyword>
<dbReference type="InterPro" id="IPR006311">
    <property type="entry name" value="TAT_signal"/>
</dbReference>
<feature type="compositionally biased region" description="Low complexity" evidence="5">
    <location>
        <begin position="167"/>
        <end position="179"/>
    </location>
</feature>
<dbReference type="EMBL" id="PVZC01000005">
    <property type="protein sequence ID" value="PRX97950.1"/>
    <property type="molecule type" value="Genomic_DNA"/>
</dbReference>
<feature type="compositionally biased region" description="Low complexity" evidence="5">
    <location>
        <begin position="509"/>
        <end position="519"/>
    </location>
</feature>
<evidence type="ECO:0000313" key="9">
    <source>
        <dbReference type="EMBL" id="PRX97950.1"/>
    </source>
</evidence>
<dbReference type="NCBIfam" id="NF038134">
    <property type="entry name" value="choice_anch_M"/>
    <property type="match status" value="2"/>
</dbReference>
<feature type="signal peptide" evidence="7">
    <location>
        <begin position="1"/>
        <end position="28"/>
    </location>
</feature>
<feature type="region of interest" description="Disordered" evidence="5">
    <location>
        <begin position="151"/>
        <end position="179"/>
    </location>
</feature>
<dbReference type="NCBIfam" id="TIGR03773">
    <property type="entry name" value="anch_rpt_wall"/>
    <property type="match status" value="1"/>
</dbReference>
<evidence type="ECO:0000256" key="6">
    <source>
        <dbReference type="SAM" id="Phobius"/>
    </source>
</evidence>
<keyword evidence="2" id="KW-0964">Secreted</keyword>
<feature type="chain" id="PRO_5038902149" evidence="7">
    <location>
        <begin position="29"/>
        <end position="577"/>
    </location>
</feature>
<dbReference type="InterPro" id="IPR022435">
    <property type="entry name" value="Surface-anchored_actinobac"/>
</dbReference>
<dbReference type="NCBIfam" id="TIGR03769">
    <property type="entry name" value="P_ac_wall_RPT"/>
    <property type="match status" value="1"/>
</dbReference>
<evidence type="ECO:0000256" key="2">
    <source>
        <dbReference type="ARBA" id="ARBA00022525"/>
    </source>
</evidence>
<dbReference type="NCBIfam" id="TIGR01167">
    <property type="entry name" value="LPXTG_anchor"/>
    <property type="match status" value="1"/>
</dbReference>
<feature type="region of interest" description="Disordered" evidence="5">
    <location>
        <begin position="242"/>
        <end position="301"/>
    </location>
</feature>
<dbReference type="Proteomes" id="UP000237846">
    <property type="component" value="Unassembled WGS sequence"/>
</dbReference>
<keyword evidence="3 7" id="KW-0732">Signal</keyword>
<feature type="compositionally biased region" description="Low complexity" evidence="5">
    <location>
        <begin position="480"/>
        <end position="491"/>
    </location>
</feature>
<feature type="region of interest" description="Disordered" evidence="5">
    <location>
        <begin position="465"/>
        <end position="521"/>
    </location>
</feature>
<dbReference type="OrthoDB" id="4424311at2"/>
<keyword evidence="6" id="KW-0812">Transmembrane</keyword>
<dbReference type="InterPro" id="IPR022395">
    <property type="entry name" value="CHP03773_ABC_transptr-like"/>
</dbReference>
<accession>A0A2T0Q2J9</accession>
<name>A0A2T0Q2J9_9ACTN</name>
<evidence type="ECO:0000256" key="3">
    <source>
        <dbReference type="ARBA" id="ARBA00022729"/>
    </source>
</evidence>
<feature type="compositionally biased region" description="Low complexity" evidence="5">
    <location>
        <begin position="253"/>
        <end position="298"/>
    </location>
</feature>
<dbReference type="InterPro" id="IPR019931">
    <property type="entry name" value="LPXTG_anchor"/>
</dbReference>
<dbReference type="RefSeq" id="WP_106247772.1">
    <property type="nucleotide sequence ID" value="NZ_PVZC01000005.1"/>
</dbReference>
<keyword evidence="10" id="KW-1185">Reference proteome</keyword>
<keyword evidence="6" id="KW-1133">Transmembrane helix</keyword>
<proteinExistence type="predicted"/>
<evidence type="ECO:0000256" key="4">
    <source>
        <dbReference type="ARBA" id="ARBA00023088"/>
    </source>
</evidence>
<organism evidence="9 10">
    <name type="scientific">Allonocardiopsis opalescens</name>
    <dbReference type="NCBI Taxonomy" id="1144618"/>
    <lineage>
        <taxon>Bacteria</taxon>
        <taxon>Bacillati</taxon>
        <taxon>Actinomycetota</taxon>
        <taxon>Actinomycetes</taxon>
        <taxon>Streptosporangiales</taxon>
        <taxon>Allonocardiopsis</taxon>
    </lineage>
</organism>
<dbReference type="Pfam" id="PF00746">
    <property type="entry name" value="Gram_pos_anchor"/>
    <property type="match status" value="1"/>
</dbReference>
<gene>
    <name evidence="9" type="ORF">CLV72_105303</name>
</gene>
<keyword evidence="4" id="KW-0572">Peptidoglycan-anchor</keyword>
<evidence type="ECO:0000256" key="1">
    <source>
        <dbReference type="ARBA" id="ARBA00022512"/>
    </source>
</evidence>